<gene>
    <name evidence="1" type="ORF">SAMN05444955_11746</name>
</gene>
<protein>
    <submittedName>
        <fullName evidence="1">Uncharacterized protein</fullName>
    </submittedName>
</protein>
<evidence type="ECO:0000313" key="1">
    <source>
        <dbReference type="EMBL" id="SEN66782.1"/>
    </source>
</evidence>
<dbReference type="EMBL" id="FOCQ01000017">
    <property type="protein sequence ID" value="SEN66782.1"/>
    <property type="molecule type" value="Genomic_DNA"/>
</dbReference>
<proteinExistence type="predicted"/>
<sequence length="133" mass="15825">MIVITQQAQEVLQGHGLVIGEFVNRRVLIQQWMEMVYWMGANFHYFPQHQRFAGEIVAKLCQEITRGDWGEQEIYLFLENVHEFERVDELAELIRKGKKKSVHVIGLTQDLEWLHPTVRRAFEEHARIVRLDQ</sequence>
<accession>A0A1H8IEV4</accession>
<keyword evidence="2" id="KW-1185">Reference proteome</keyword>
<reference evidence="1 2" key="1">
    <citation type="submission" date="2016-10" db="EMBL/GenBank/DDBJ databases">
        <authorList>
            <person name="de Groot N.N."/>
        </authorList>
    </citation>
    <scope>NUCLEOTIDE SEQUENCE [LARGE SCALE GENOMIC DNA]</scope>
    <source>
        <strain evidence="1 2">DSM 46701</strain>
    </source>
</reference>
<name>A0A1H8IEV4_9BACL</name>
<evidence type="ECO:0000313" key="2">
    <source>
        <dbReference type="Proteomes" id="UP000199695"/>
    </source>
</evidence>
<dbReference type="AlphaFoldDB" id="A0A1H8IEV4"/>
<organism evidence="1 2">
    <name type="scientific">Lihuaxuella thermophila</name>
    <dbReference type="NCBI Taxonomy" id="1173111"/>
    <lineage>
        <taxon>Bacteria</taxon>
        <taxon>Bacillati</taxon>
        <taxon>Bacillota</taxon>
        <taxon>Bacilli</taxon>
        <taxon>Bacillales</taxon>
        <taxon>Thermoactinomycetaceae</taxon>
        <taxon>Lihuaxuella</taxon>
    </lineage>
</organism>
<dbReference type="Proteomes" id="UP000199695">
    <property type="component" value="Unassembled WGS sequence"/>
</dbReference>